<reference evidence="4 5" key="1">
    <citation type="submission" date="2019-07" db="EMBL/GenBank/DDBJ databases">
        <title>De Novo Assembly of kiwifruit Actinidia rufa.</title>
        <authorList>
            <person name="Sugita-Konishi S."/>
            <person name="Sato K."/>
            <person name="Mori E."/>
            <person name="Abe Y."/>
            <person name="Kisaki G."/>
            <person name="Hamano K."/>
            <person name="Suezawa K."/>
            <person name="Otani M."/>
            <person name="Fukuda T."/>
            <person name="Manabe T."/>
            <person name="Gomi K."/>
            <person name="Tabuchi M."/>
            <person name="Akimitsu K."/>
            <person name="Kataoka I."/>
        </authorList>
    </citation>
    <scope>NUCLEOTIDE SEQUENCE [LARGE SCALE GENOMIC DNA]</scope>
    <source>
        <strain evidence="5">cv. Fuchu</strain>
    </source>
</reference>
<feature type="compositionally biased region" description="Low complexity" evidence="2">
    <location>
        <begin position="689"/>
        <end position="702"/>
    </location>
</feature>
<feature type="compositionally biased region" description="Polar residues" evidence="2">
    <location>
        <begin position="314"/>
        <end position="323"/>
    </location>
</feature>
<evidence type="ECO:0000256" key="1">
    <source>
        <dbReference type="SAM" id="Coils"/>
    </source>
</evidence>
<evidence type="ECO:0000313" key="5">
    <source>
        <dbReference type="Proteomes" id="UP000585474"/>
    </source>
</evidence>
<proteinExistence type="predicted"/>
<evidence type="ECO:0000313" key="4">
    <source>
        <dbReference type="EMBL" id="GFZ15052.1"/>
    </source>
</evidence>
<keyword evidence="5" id="KW-1185">Reference proteome</keyword>
<feature type="compositionally biased region" description="Basic and acidic residues" evidence="2">
    <location>
        <begin position="722"/>
        <end position="741"/>
    </location>
</feature>
<dbReference type="InterPro" id="IPR007321">
    <property type="entry name" value="Transposase_28"/>
</dbReference>
<feature type="region of interest" description="Disordered" evidence="2">
    <location>
        <begin position="306"/>
        <end position="326"/>
    </location>
</feature>
<comment type="caution">
    <text evidence="4">The sequence shown here is derived from an EMBL/GenBank/DDBJ whole genome shotgun (WGS) entry which is preliminary data.</text>
</comment>
<evidence type="ECO:0000259" key="3">
    <source>
        <dbReference type="Pfam" id="PF04195"/>
    </source>
</evidence>
<feature type="coiled-coil region" evidence="1">
    <location>
        <begin position="823"/>
        <end position="892"/>
    </location>
</feature>
<feature type="region of interest" description="Disordered" evidence="2">
    <location>
        <begin position="568"/>
        <end position="604"/>
    </location>
</feature>
<feature type="domain" description="Transposase (putative) gypsy type" evidence="3">
    <location>
        <begin position="386"/>
        <end position="450"/>
    </location>
</feature>
<evidence type="ECO:0000256" key="2">
    <source>
        <dbReference type="SAM" id="MobiDB-lite"/>
    </source>
</evidence>
<feature type="compositionally biased region" description="Polar residues" evidence="2">
    <location>
        <begin position="580"/>
        <end position="589"/>
    </location>
</feature>
<feature type="region of interest" description="Disordered" evidence="2">
    <location>
        <begin position="172"/>
        <end position="198"/>
    </location>
</feature>
<dbReference type="EMBL" id="BJWL01000024">
    <property type="protein sequence ID" value="GFZ15052.1"/>
    <property type="molecule type" value="Genomic_DNA"/>
</dbReference>
<dbReference type="Proteomes" id="UP000585474">
    <property type="component" value="Unassembled WGS sequence"/>
</dbReference>
<dbReference type="Pfam" id="PF04195">
    <property type="entry name" value="Transposase_28"/>
    <property type="match status" value="1"/>
</dbReference>
<feature type="region of interest" description="Disordered" evidence="2">
    <location>
        <begin position="689"/>
        <end position="775"/>
    </location>
</feature>
<dbReference type="PANTHER" id="PTHR31099:SF49">
    <property type="entry name" value="MYOSIN HEAVY CHAIN-LIKE PROTEIN"/>
    <property type="match status" value="1"/>
</dbReference>
<dbReference type="Pfam" id="PF02458">
    <property type="entry name" value="Transferase"/>
    <property type="match status" value="1"/>
</dbReference>
<dbReference type="Gene3D" id="3.30.559.10">
    <property type="entry name" value="Chloramphenicol acetyltransferase-like domain"/>
    <property type="match status" value="1"/>
</dbReference>
<dbReference type="InterPro" id="IPR023213">
    <property type="entry name" value="CAT-like_dom_sf"/>
</dbReference>
<protein>
    <recommendedName>
        <fullName evidence="3">Transposase (putative) gypsy type domain-containing protein</fullName>
    </recommendedName>
</protein>
<feature type="region of interest" description="Disordered" evidence="2">
    <location>
        <begin position="949"/>
        <end position="968"/>
    </location>
</feature>
<gene>
    <name evidence="4" type="ORF">Acr_24g0012420</name>
</gene>
<sequence length="968" mass="105773">MASSVRLVKKPVLVAPVDPTPSTVLSLSSLDSQLFLRFPIEYLLVYASPHGVDRAVTAARVKAALARSLVPYYPLAGRVKTRPDSTGLDVVCQAQGAGLLEAVSDQIHRVGLSTGPTVRRRVEEVVIDGVMGRVRGPRRDPRKDEYGKISRICRRHNWGDCHLEEIPSILPRPRARRGQYPGSWRADEHSDDGSGDLSGDDLAKFHGLVLPRSRGFGDKQPPKRSWATSSRAVLGRHACLSGEFYPISVAPLLEMPRGIEGFSSPRGGALMRILAGDATLASGDGTTPESGDLDSLPSWVSDHLGEGSPYMTDEVNQSPSSPMEGSHEESSLVAIHPSVEEKTNIMTLEELNALRDTYSFPSGVHIRLPDEGETITSIRPGKVAFYEAAFPAGLRFPLHNTIRLILQFYNICPTQLVPNAWRSIACSMALWRVYRYSISLSEFRNLFSLNSNPKPDQGWLYFKARNKKVLLGGYPSNVKGWKRKFFFVSGDEWEIPEEKSRKGAARVPRTWGISDKHCNNPPRLFDDEMKVFEEIFRSVEESGRFSVPVLLDSKSFRRVFASPGSRALRTAGDHLPSGEAVSSSSNVGESRNPHEQARRESPSRDDSIVCLGSFRIELRRLLPHIPDLTLLRWTGGKVLDPILGNYLNVPSSNPSSESCSDSSQPVELESDAMSKRVSFKKIGEKLGKAAGASSGTPAPAKGVVIGEKRAGESITSSPSKKAKVDDGLKGKGVDIRPEGKKKASSSSKTSAAPTVVPSRPGEGTSAHLGAVPGPVPSILGSPSVAERLLRGVIPPADKEKVDKLTLDQTATKLFHVIGQEGRVASMETEVARLQKSAADFEQQLAESRVREQQALEELAKVKGDRDSLADHLGKLGALVNELREALNKAKESAVEEFKSSSEFMVAVEDAASKYFGEGFDFCKVQLRRHHPDLAIDLEGTVVDQDLLAEQDEAAEERERKSRREQGGN</sequence>
<name>A0A7J0GW85_9ERIC</name>
<feature type="region of interest" description="Disordered" evidence="2">
    <location>
        <begin position="651"/>
        <end position="671"/>
    </location>
</feature>
<dbReference type="PANTHER" id="PTHR31099">
    <property type="entry name" value="OS06G0165300 PROTEIN"/>
    <property type="match status" value="1"/>
</dbReference>
<keyword evidence="1" id="KW-0175">Coiled coil</keyword>
<feature type="compositionally biased region" description="Basic and acidic residues" evidence="2">
    <location>
        <begin position="591"/>
        <end position="604"/>
    </location>
</feature>
<feature type="compositionally biased region" description="Basic and acidic residues" evidence="2">
    <location>
        <begin position="956"/>
        <end position="968"/>
    </location>
</feature>
<dbReference type="AlphaFoldDB" id="A0A7J0GW85"/>
<feature type="compositionally biased region" description="Low complexity" evidence="2">
    <location>
        <begin position="651"/>
        <end position="665"/>
    </location>
</feature>
<accession>A0A7J0GW85</accession>
<organism evidence="4 5">
    <name type="scientific">Actinidia rufa</name>
    <dbReference type="NCBI Taxonomy" id="165716"/>
    <lineage>
        <taxon>Eukaryota</taxon>
        <taxon>Viridiplantae</taxon>
        <taxon>Streptophyta</taxon>
        <taxon>Embryophyta</taxon>
        <taxon>Tracheophyta</taxon>
        <taxon>Spermatophyta</taxon>
        <taxon>Magnoliopsida</taxon>
        <taxon>eudicotyledons</taxon>
        <taxon>Gunneridae</taxon>
        <taxon>Pentapetalae</taxon>
        <taxon>asterids</taxon>
        <taxon>Ericales</taxon>
        <taxon>Actinidiaceae</taxon>
        <taxon>Actinidia</taxon>
    </lineage>
</organism>